<dbReference type="RefSeq" id="XP_008619772.1">
    <property type="nucleotide sequence ID" value="XM_008621550.1"/>
</dbReference>
<dbReference type="InterPro" id="IPR036770">
    <property type="entry name" value="Ankyrin_rpt-contain_sf"/>
</dbReference>
<keyword evidence="4 7" id="KW-0067">ATP-binding</keyword>
<dbReference type="PROSITE" id="PS00107">
    <property type="entry name" value="PROTEIN_KINASE_ATP"/>
    <property type="match status" value="1"/>
</dbReference>
<feature type="repeat" description="ANK" evidence="6">
    <location>
        <begin position="469"/>
        <end position="501"/>
    </location>
</feature>
<keyword evidence="1 9" id="KW-0723">Serine/threonine-protein kinase</keyword>
<evidence type="ECO:0000256" key="7">
    <source>
        <dbReference type="PROSITE-ProRule" id="PRU10141"/>
    </source>
</evidence>
<evidence type="ECO:0000256" key="4">
    <source>
        <dbReference type="ARBA" id="ARBA00022840"/>
    </source>
</evidence>
<dbReference type="PROSITE" id="PS50297">
    <property type="entry name" value="ANK_REP_REGION"/>
    <property type="match status" value="8"/>
</dbReference>
<keyword evidence="9" id="KW-0808">Transferase</keyword>
<dbReference type="Proteomes" id="UP000030762">
    <property type="component" value="Unassembled WGS sequence"/>
</dbReference>
<gene>
    <name evidence="9" type="ORF">SDRG_15379</name>
</gene>
<dbReference type="Pfam" id="PF00069">
    <property type="entry name" value="Pkinase"/>
    <property type="match status" value="1"/>
</dbReference>
<feature type="domain" description="Protein kinase" evidence="8">
    <location>
        <begin position="727"/>
        <end position="985"/>
    </location>
</feature>
<dbReference type="InterPro" id="IPR011009">
    <property type="entry name" value="Kinase-like_dom_sf"/>
</dbReference>
<dbReference type="VEuPathDB" id="FungiDB:SDRG_15379"/>
<dbReference type="Pfam" id="PF07714">
    <property type="entry name" value="PK_Tyr_Ser-Thr"/>
    <property type="match status" value="1"/>
</dbReference>
<dbReference type="InterPro" id="IPR002110">
    <property type="entry name" value="Ankyrin_rpt"/>
</dbReference>
<feature type="repeat" description="ANK" evidence="6">
    <location>
        <begin position="501"/>
        <end position="533"/>
    </location>
</feature>
<dbReference type="InterPro" id="IPR008271">
    <property type="entry name" value="Ser/Thr_kinase_AS"/>
</dbReference>
<keyword evidence="2" id="KW-0677">Repeat</keyword>
<feature type="repeat" description="ANK" evidence="6">
    <location>
        <begin position="363"/>
        <end position="395"/>
    </location>
</feature>
<evidence type="ECO:0000313" key="10">
    <source>
        <dbReference type="Proteomes" id="UP000030762"/>
    </source>
</evidence>
<dbReference type="GeneID" id="19956106"/>
<feature type="domain" description="Protein kinase" evidence="8">
    <location>
        <begin position="31"/>
        <end position="303"/>
    </location>
</feature>
<dbReference type="PROSITE" id="PS50011">
    <property type="entry name" value="PROTEIN_KINASE_DOM"/>
    <property type="match status" value="2"/>
</dbReference>
<keyword evidence="10" id="KW-1185">Reference proteome</keyword>
<dbReference type="Pfam" id="PF12796">
    <property type="entry name" value="Ank_2"/>
    <property type="match status" value="6"/>
</dbReference>
<dbReference type="InParanoid" id="T0Q094"/>
<proteinExistence type="predicted"/>
<sequence length="1798" mass="193067">MIAIKMANKTLVTQLHHAQATPAVEILASDVMRLGELGRGGYGVVYKGSLHNHDVAVKTLKDVQGDAATLRCEMAAMEANASPYLLRLLATVDIDSTNPQLVLEYMDGGDLSSYLDKVANDQAVAVGYSSLEVAWVVANALNDLHAKDVVHRDIKTDNILLSSTQYIKVADVGIAKKKTSLMTTGAGTNKWMAPEVLISGSNYGTPADMFSFGVLLETLFPDMASYADADNTPWYAALHARCKATAPETRPTAADSEQVSSTPTNVLSIESNASASAGPRPAIRTSMAVGAAISDMTPEQAFLRAVYSGDVDGVIAQLDDGVHPDCATEIGETALVLAVSRGHTRVVDLLLARGANTNLDTADGTSVLHVVVAQKRHALLETLVAAGANVNARNGRGDTPLHAATRLDDVALVEQLLASGADPNLLNDEKALPLHDAAGNGRDIQIVTALLARMRNVDQPYGNDGDNFAGATALYMAAMHDHAAVVDLLLNAGANVNADAVGESPLFTASSRGHADVVRKLLASSPNVNAESVSALYVAVHEGHADVVAALLAAPGIQFDQDDMNGETLLHVAVAMDNTDVVRVLLNAGFDINATNKQGQRPIEYAGRLRNTTMMGLMTDASDHKYALQDAANANDLAKVRSLLSRPFNSNAFNKMGDSLAHLAVRAHDTETLACLIATPGIHLEEPDLGGRSPMAVAIQRGYLDMAKTLFRHLHQPVQEITGDDYEMSTEELGAGGQAVVYRGTYQGRKVATKKSKGSKDGAAMLRAEADAMTKCPSPYLVSLLAVADRASMTPALLLDYMDMGTLRGYLDQKRWRQVSELQLTNLEVAWVVANAMKDLHALGIVHRDIKSDNVLLSLDHYIKLGDLGIAKVAATYMTDGRGTARWAAPEVLRVDGERYGIKADVYSFGVLLTELDTLQLPYYDATDLMTDYQIKEAVLAGRRPTLTESCEPWLRELATQCLHEEPSKRPTAELIVGILGKQVADGVAAAAGTFEAYQRAVAVNDIALVQAQLDNGFDPNSTAERNSPPLALAVDRGSEDIADLLLDHGAVVDKRYNGDTALHMAARKGHTKLVALLLDAGADVDALDKENYTALYYALTSCDESLLQLLSDAGANKPLAMQCMSGLHGFPMVDHSDEEVARMGVAMADMRNCHQCSGLHTLDDACPDCGHDMSMLDKIKCALQRCMTLHHRGLPIEWTRRCTSRGCAMFLLETTCPSCKMPQKPINDVVKMLLIRLRKAMQATPGHASTPVPTAVVAWLRSVNAAEKRTAKATRDDDSAKYRHFKALVGAIKAGNLPMLKELLAKPITPLEQDAAGHSVAHYAVQQKDFAMLEALLSSPRISFHCTNMANEMPLTVAINAGASDIARFLYKGLQMRNDVEEGDEDASFSPFVLMEHPVPMLHDNILRYKLSKLAPGSQLEAWPSKLQIAYVAANALADLHEGGLDHGCFSSFSLYMEANSNHDVLGAPCSGPIHVLWPGFVPAHESLTPWAAPEICNGSVSASQESDVYALGVLLVELDTLALPSTSLGQLRDDCEHWYASIVARCLAVDPTMRMSAADVVAALQPHMDAAARQTEMLEAFKEAGLQRQLQVATQLLDDVLDPNAVLTRTGESVLGAATLSASPELVRSVLDKGATVNKRLRGGGSALFAATSTMFNHKVVAYLIEAGADVHATDVRGETPLFYAVRVGLAEVVSAIADADATTVLARTKDGASVLDVARRQPQDFRQTATIVSLLEDAERWYAMLLARGLPMKTARRCPDCRTPLSPYDMQCPETTCQDAQSIQSMLSAMRAPLT</sequence>
<organism evidence="9 10">
    <name type="scientific">Saprolegnia diclina (strain VS20)</name>
    <dbReference type="NCBI Taxonomy" id="1156394"/>
    <lineage>
        <taxon>Eukaryota</taxon>
        <taxon>Sar</taxon>
        <taxon>Stramenopiles</taxon>
        <taxon>Oomycota</taxon>
        <taxon>Saprolegniomycetes</taxon>
        <taxon>Saprolegniales</taxon>
        <taxon>Saprolegniaceae</taxon>
        <taxon>Saprolegnia</taxon>
    </lineage>
</organism>
<keyword evidence="3 7" id="KW-0547">Nucleotide-binding</keyword>
<dbReference type="InterPro" id="IPR017441">
    <property type="entry name" value="Protein_kinase_ATP_BS"/>
</dbReference>
<keyword evidence="9" id="KW-0418">Kinase</keyword>
<dbReference type="InterPro" id="IPR001245">
    <property type="entry name" value="Ser-Thr/Tyr_kinase_cat_dom"/>
</dbReference>
<evidence type="ECO:0000256" key="2">
    <source>
        <dbReference type="ARBA" id="ARBA00022737"/>
    </source>
</evidence>
<dbReference type="SMART" id="SM00220">
    <property type="entry name" value="S_TKc"/>
    <property type="match status" value="2"/>
</dbReference>
<dbReference type="SMART" id="SM00248">
    <property type="entry name" value="ANK"/>
    <property type="match status" value="19"/>
</dbReference>
<feature type="repeat" description="ANK" evidence="6">
    <location>
        <begin position="565"/>
        <end position="597"/>
    </location>
</feature>
<evidence type="ECO:0000256" key="1">
    <source>
        <dbReference type="ARBA" id="ARBA00022527"/>
    </source>
</evidence>
<evidence type="ECO:0000256" key="6">
    <source>
        <dbReference type="PROSITE-ProRule" id="PRU00023"/>
    </source>
</evidence>
<feature type="repeat" description="ANK" evidence="6">
    <location>
        <begin position="1645"/>
        <end position="1678"/>
    </location>
</feature>
<dbReference type="PANTHER" id="PTHR24198">
    <property type="entry name" value="ANKYRIN REPEAT AND PROTEIN KINASE DOMAIN-CONTAINING PROTEIN"/>
    <property type="match status" value="1"/>
</dbReference>
<feature type="repeat" description="ANK" evidence="6">
    <location>
        <begin position="330"/>
        <end position="362"/>
    </location>
</feature>
<dbReference type="GO" id="GO:0004674">
    <property type="term" value="F:protein serine/threonine kinase activity"/>
    <property type="evidence" value="ECO:0007669"/>
    <property type="project" value="UniProtKB-KW"/>
</dbReference>
<dbReference type="Gene3D" id="1.10.510.10">
    <property type="entry name" value="Transferase(Phosphotransferase) domain 1"/>
    <property type="match status" value="3"/>
</dbReference>
<dbReference type="PRINTS" id="PR00109">
    <property type="entry name" value="TYRKINASE"/>
</dbReference>
<dbReference type="STRING" id="1156394.T0Q094"/>
<evidence type="ECO:0000259" key="8">
    <source>
        <dbReference type="PROSITE" id="PS50011"/>
    </source>
</evidence>
<accession>T0Q094</accession>
<dbReference type="OrthoDB" id="65514at2759"/>
<feature type="binding site" evidence="7">
    <location>
        <position position="58"/>
    </location>
    <ligand>
        <name>ATP</name>
        <dbReference type="ChEBI" id="CHEBI:30616"/>
    </ligand>
</feature>
<dbReference type="GO" id="GO:0005524">
    <property type="term" value="F:ATP binding"/>
    <property type="evidence" value="ECO:0007669"/>
    <property type="project" value="UniProtKB-UniRule"/>
</dbReference>
<feature type="repeat" description="ANK" evidence="6">
    <location>
        <begin position="1058"/>
        <end position="1090"/>
    </location>
</feature>
<dbReference type="Gene3D" id="1.25.40.20">
    <property type="entry name" value="Ankyrin repeat-containing domain"/>
    <property type="match status" value="7"/>
</dbReference>
<feature type="repeat" description="ANK" evidence="6">
    <location>
        <begin position="1026"/>
        <end position="1058"/>
    </location>
</feature>
<name>T0Q094_SAPDV</name>
<protein>
    <submittedName>
        <fullName evidence="9">Serine/threonine protein kinase</fullName>
    </submittedName>
</protein>
<evidence type="ECO:0000256" key="3">
    <source>
        <dbReference type="ARBA" id="ARBA00022741"/>
    </source>
</evidence>
<reference evidence="9 10" key="1">
    <citation type="submission" date="2012-04" db="EMBL/GenBank/DDBJ databases">
        <title>The Genome Sequence of Saprolegnia declina VS20.</title>
        <authorList>
            <consortium name="The Broad Institute Genome Sequencing Platform"/>
            <person name="Russ C."/>
            <person name="Nusbaum C."/>
            <person name="Tyler B."/>
            <person name="van West P."/>
            <person name="Dieguez-Uribeondo J."/>
            <person name="de Bruijn I."/>
            <person name="Tripathy S."/>
            <person name="Jiang R."/>
            <person name="Young S.K."/>
            <person name="Zeng Q."/>
            <person name="Gargeya S."/>
            <person name="Fitzgerald M."/>
            <person name="Haas B."/>
            <person name="Abouelleil A."/>
            <person name="Alvarado L."/>
            <person name="Arachchi H.M."/>
            <person name="Berlin A."/>
            <person name="Chapman S.B."/>
            <person name="Goldberg J."/>
            <person name="Griggs A."/>
            <person name="Gujja S."/>
            <person name="Hansen M."/>
            <person name="Howarth C."/>
            <person name="Imamovic A."/>
            <person name="Larimer J."/>
            <person name="McCowen C."/>
            <person name="Montmayeur A."/>
            <person name="Murphy C."/>
            <person name="Neiman D."/>
            <person name="Pearson M."/>
            <person name="Priest M."/>
            <person name="Roberts A."/>
            <person name="Saif S."/>
            <person name="Shea T."/>
            <person name="Sisk P."/>
            <person name="Sykes S."/>
            <person name="Wortman J."/>
            <person name="Nusbaum C."/>
            <person name="Birren B."/>
        </authorList>
    </citation>
    <scope>NUCLEOTIDE SEQUENCE [LARGE SCALE GENOMIC DNA]</scope>
    <source>
        <strain evidence="9 10">VS20</strain>
    </source>
</reference>
<dbReference type="PROSITE" id="PS50088">
    <property type="entry name" value="ANK_REPEAT"/>
    <property type="match status" value="9"/>
</dbReference>
<dbReference type="SUPFAM" id="SSF48403">
    <property type="entry name" value="Ankyrin repeat"/>
    <property type="match status" value="3"/>
</dbReference>
<dbReference type="eggNOG" id="KOG4177">
    <property type="taxonomic scope" value="Eukaryota"/>
</dbReference>
<evidence type="ECO:0000256" key="5">
    <source>
        <dbReference type="ARBA" id="ARBA00023043"/>
    </source>
</evidence>
<dbReference type="PRINTS" id="PR01415">
    <property type="entry name" value="ANKYRIN"/>
</dbReference>
<feature type="repeat" description="ANK" evidence="6">
    <location>
        <begin position="396"/>
        <end position="428"/>
    </location>
</feature>
<dbReference type="EMBL" id="JH767221">
    <property type="protein sequence ID" value="EQC26790.1"/>
    <property type="molecule type" value="Genomic_DNA"/>
</dbReference>
<dbReference type="SUPFAM" id="SSF56112">
    <property type="entry name" value="Protein kinase-like (PK-like)"/>
    <property type="match status" value="3"/>
</dbReference>
<dbReference type="eggNOG" id="KOG0192">
    <property type="taxonomic scope" value="Eukaryota"/>
</dbReference>
<dbReference type="PROSITE" id="PS00108">
    <property type="entry name" value="PROTEIN_KINASE_ST"/>
    <property type="match status" value="2"/>
</dbReference>
<keyword evidence="5 6" id="KW-0040">ANK repeat</keyword>
<dbReference type="GO" id="GO:0005737">
    <property type="term" value="C:cytoplasm"/>
    <property type="evidence" value="ECO:0007669"/>
    <property type="project" value="TreeGrafter"/>
</dbReference>
<dbReference type="InterPro" id="IPR000719">
    <property type="entry name" value="Prot_kinase_dom"/>
</dbReference>
<dbReference type="PANTHER" id="PTHR24198:SF165">
    <property type="entry name" value="ANKYRIN REPEAT-CONTAINING PROTEIN-RELATED"/>
    <property type="match status" value="1"/>
</dbReference>
<evidence type="ECO:0000313" key="9">
    <source>
        <dbReference type="EMBL" id="EQC26790.1"/>
    </source>
</evidence>